<dbReference type="Gene3D" id="3.10.20.90">
    <property type="entry name" value="Phosphatidylinositol 3-kinase Catalytic Subunit, Chain A, domain 1"/>
    <property type="match status" value="1"/>
</dbReference>
<sequence>MDNQAIIVAVCLHGSKADEQPDPIFLRPEDESWHHFSTLMLSLYKSPPSAVYIKYLDDEKDWIDMGSDVELSEALRMTRSSGEILQVRVYPVTPDGWQDATFVTDSSSPVPSQDPYKWIPTTDLRYESFEERLVYPQPTAPTSQGVMVTSVGGTQYIDAPATQPWLVYPHPNTQQPSSQSHQGQIREPMRDEVSVSPQDSCSIVSDNNNILSGSSRPAATLSTSTPTLGSKTTLLAAATGWQSAAKLPPLEKLEFLKQLTPGSNLKSCADIVKQTDDQRAASSSPNDRSDNCDVDSLLKEFVEEGKADMPKENVWEGQSIQLAPQRQDPFEVDTANVMDQRQLLSEMDNSPTLTPTKISDGLREDNSDSNQPRETETPSAFKFAGLSPLTFVQAWPEQRKITAASSESTTVMVTHEPSEAPLVATVGNAPVTLANPKPARQGCKDKILRKGKKTETPMDTNSAKSTVKPPVPLPRALLMMEGAPCGANAVAIEMPAEAELAACGGAASVAASEETGELLAREGDAAAVSSQIKTAEERECGAGAVVSWETPEVLQVEVQAQKHRKDKSPEKEKKAKDGKSERKSSKTKTSDSDKKREDKDKKREDKDKKREDKDKKKDDKDKKREDKDKDKKKDEKKKKEEDKEKKKHSKEENRVKLSEDVESGEKVRVKGDAALQYNDFVKYMRKMKKELQASIVKDVSEETYHILQTGLFAQAQTQFNQADKEMYVEGVEHTGIYCDNCNNIIVGIRYKCGNCLDFDLCERCEAIPGLHDPTHVFLKIRHPARNAGCASSGQAVDKYCLLKENIYQVEGIKEERGHPGTPVDLSVHSTAEQECTKEPSETEKPNEADRAEKQVVGPSQEVCEREKRQNQEYRDLLARCNRESAQEKLVEGHLGGCSELLHLLASALTVVAVVAAVVTAVASSSCQHPRTARSLPFNLYRSLINKQLVNNLPLWFP</sequence>
<feature type="compositionally biased region" description="Basic and acidic residues" evidence="5">
    <location>
        <begin position="567"/>
        <end position="664"/>
    </location>
</feature>
<dbReference type="Proteomes" id="UP000762676">
    <property type="component" value="Unassembled WGS sequence"/>
</dbReference>
<gene>
    <name evidence="9" type="ORF">ElyMa_001252800</name>
</gene>
<dbReference type="EMBL" id="BMAT01002474">
    <property type="protein sequence ID" value="GFS07575.1"/>
    <property type="molecule type" value="Genomic_DNA"/>
</dbReference>
<dbReference type="InterPro" id="IPR000433">
    <property type="entry name" value="Znf_ZZ"/>
</dbReference>
<dbReference type="Pfam" id="PF00569">
    <property type="entry name" value="ZZ"/>
    <property type="match status" value="1"/>
</dbReference>
<dbReference type="CDD" id="cd02340">
    <property type="entry name" value="ZZ_NBR1_like"/>
    <property type="match status" value="1"/>
</dbReference>
<feature type="compositionally biased region" description="Polar residues" evidence="5">
    <location>
        <begin position="171"/>
        <end position="183"/>
    </location>
</feature>
<feature type="compositionally biased region" description="Polar residues" evidence="5">
    <location>
        <begin position="343"/>
        <end position="357"/>
    </location>
</feature>
<dbReference type="SUPFAM" id="SSF54277">
    <property type="entry name" value="CAD &amp; PB1 domains"/>
    <property type="match status" value="1"/>
</dbReference>
<protein>
    <submittedName>
        <fullName evidence="9">Next to BRCA1 1 protein</fullName>
    </submittedName>
</protein>
<feature type="region of interest" description="Disordered" evidence="5">
    <location>
        <begin position="165"/>
        <end position="227"/>
    </location>
</feature>
<feature type="compositionally biased region" description="Basic and acidic residues" evidence="5">
    <location>
        <begin position="360"/>
        <end position="376"/>
    </location>
</feature>
<comment type="caution">
    <text evidence="9">The sequence shown here is derived from an EMBL/GenBank/DDBJ whole genome shotgun (WGS) entry which is preliminary data.</text>
</comment>
<reference evidence="9 10" key="1">
    <citation type="journal article" date="2021" name="Elife">
        <title>Chloroplast acquisition without the gene transfer in kleptoplastic sea slugs, Plakobranchus ocellatus.</title>
        <authorList>
            <person name="Maeda T."/>
            <person name="Takahashi S."/>
            <person name="Yoshida T."/>
            <person name="Shimamura S."/>
            <person name="Takaki Y."/>
            <person name="Nagai Y."/>
            <person name="Toyoda A."/>
            <person name="Suzuki Y."/>
            <person name="Arimoto A."/>
            <person name="Ishii H."/>
            <person name="Satoh N."/>
            <person name="Nishiyama T."/>
            <person name="Hasebe M."/>
            <person name="Maruyama T."/>
            <person name="Minagawa J."/>
            <person name="Obokata J."/>
            <person name="Shigenobu S."/>
        </authorList>
    </citation>
    <scope>NUCLEOTIDE SEQUENCE [LARGE SCALE GENOMIC DNA]</scope>
</reference>
<feature type="region of interest" description="Disordered" evidence="5">
    <location>
        <begin position="343"/>
        <end position="382"/>
    </location>
</feature>
<dbReference type="AlphaFoldDB" id="A0AAV4IBZ2"/>
<proteinExistence type="predicted"/>
<evidence type="ECO:0000256" key="3">
    <source>
        <dbReference type="ARBA" id="ARBA00022833"/>
    </source>
</evidence>
<evidence type="ECO:0000259" key="8">
    <source>
        <dbReference type="PROSITE" id="PS51745"/>
    </source>
</evidence>
<dbReference type="PROSITE" id="PS51745">
    <property type="entry name" value="PB1"/>
    <property type="match status" value="1"/>
</dbReference>
<keyword evidence="2 4" id="KW-0863">Zinc-finger</keyword>
<evidence type="ECO:0000256" key="2">
    <source>
        <dbReference type="ARBA" id="ARBA00022771"/>
    </source>
</evidence>
<dbReference type="GO" id="GO:0016236">
    <property type="term" value="P:macroautophagy"/>
    <property type="evidence" value="ECO:0007669"/>
    <property type="project" value="TreeGrafter"/>
</dbReference>
<dbReference type="PROSITE" id="PS01357">
    <property type="entry name" value="ZF_ZZ_1"/>
    <property type="match status" value="1"/>
</dbReference>
<keyword evidence="6" id="KW-0472">Membrane</keyword>
<dbReference type="CDD" id="cd05992">
    <property type="entry name" value="PB1"/>
    <property type="match status" value="1"/>
</dbReference>
<dbReference type="SUPFAM" id="SSF57850">
    <property type="entry name" value="RING/U-box"/>
    <property type="match status" value="1"/>
</dbReference>
<keyword evidence="6" id="KW-0812">Transmembrane</keyword>
<evidence type="ECO:0000313" key="9">
    <source>
        <dbReference type="EMBL" id="GFS07575.1"/>
    </source>
</evidence>
<evidence type="ECO:0000313" key="10">
    <source>
        <dbReference type="Proteomes" id="UP000762676"/>
    </source>
</evidence>
<evidence type="ECO:0000256" key="1">
    <source>
        <dbReference type="ARBA" id="ARBA00022723"/>
    </source>
</evidence>
<dbReference type="GO" id="GO:0070013">
    <property type="term" value="C:intracellular organelle lumen"/>
    <property type="evidence" value="ECO:0007669"/>
    <property type="project" value="UniProtKB-ARBA"/>
</dbReference>
<dbReference type="InterPro" id="IPR053793">
    <property type="entry name" value="PB1-like"/>
</dbReference>
<feature type="region of interest" description="Disordered" evidence="5">
    <location>
        <begin position="813"/>
        <end position="864"/>
    </location>
</feature>
<dbReference type="GO" id="GO:0000407">
    <property type="term" value="C:phagophore assembly site"/>
    <property type="evidence" value="ECO:0007669"/>
    <property type="project" value="TreeGrafter"/>
</dbReference>
<evidence type="ECO:0000259" key="7">
    <source>
        <dbReference type="PROSITE" id="PS50135"/>
    </source>
</evidence>
<organism evidence="9 10">
    <name type="scientific">Elysia marginata</name>
    <dbReference type="NCBI Taxonomy" id="1093978"/>
    <lineage>
        <taxon>Eukaryota</taxon>
        <taxon>Metazoa</taxon>
        <taxon>Spiralia</taxon>
        <taxon>Lophotrochozoa</taxon>
        <taxon>Mollusca</taxon>
        <taxon>Gastropoda</taxon>
        <taxon>Heterobranchia</taxon>
        <taxon>Euthyneura</taxon>
        <taxon>Panpulmonata</taxon>
        <taxon>Sacoglossa</taxon>
        <taxon>Placobranchoidea</taxon>
        <taxon>Plakobranchidae</taxon>
        <taxon>Elysia</taxon>
    </lineage>
</organism>
<dbReference type="PANTHER" id="PTHR20930">
    <property type="entry name" value="OVARIAN CARCINOMA ANTIGEN CA125-RELATED"/>
    <property type="match status" value="1"/>
</dbReference>
<feature type="compositionally biased region" description="Polar residues" evidence="5">
    <location>
        <begin position="195"/>
        <end position="227"/>
    </location>
</feature>
<feature type="compositionally biased region" description="Basic and acidic residues" evidence="5">
    <location>
        <begin position="834"/>
        <end position="853"/>
    </location>
</feature>
<evidence type="ECO:0000256" key="5">
    <source>
        <dbReference type="SAM" id="MobiDB-lite"/>
    </source>
</evidence>
<dbReference type="PANTHER" id="PTHR20930:SF0">
    <property type="entry name" value="PROTEIN ILRUN"/>
    <property type="match status" value="1"/>
</dbReference>
<evidence type="ECO:0000256" key="6">
    <source>
        <dbReference type="SAM" id="Phobius"/>
    </source>
</evidence>
<feature type="domain" description="ZZ-type" evidence="7">
    <location>
        <begin position="733"/>
        <end position="785"/>
    </location>
</feature>
<name>A0AAV4IBZ2_9GAST</name>
<dbReference type="SMART" id="SM00291">
    <property type="entry name" value="ZnF_ZZ"/>
    <property type="match status" value="1"/>
</dbReference>
<dbReference type="InterPro" id="IPR043145">
    <property type="entry name" value="Znf_ZZ_sf"/>
</dbReference>
<feature type="domain" description="PB1" evidence="8">
    <location>
        <begin position="5"/>
        <end position="92"/>
    </location>
</feature>
<keyword evidence="3" id="KW-0862">Zinc</keyword>
<keyword evidence="10" id="KW-1185">Reference proteome</keyword>
<evidence type="ECO:0000256" key="4">
    <source>
        <dbReference type="PROSITE-ProRule" id="PRU00228"/>
    </source>
</evidence>
<feature type="transmembrane region" description="Helical" evidence="6">
    <location>
        <begin position="900"/>
        <end position="923"/>
    </location>
</feature>
<dbReference type="FunFam" id="3.30.60.90:FF:000007">
    <property type="entry name" value="Next to BRCA1 gene 1 protein"/>
    <property type="match status" value="1"/>
</dbReference>
<keyword evidence="6" id="KW-1133">Transmembrane helix</keyword>
<dbReference type="GO" id="GO:0043130">
    <property type="term" value="F:ubiquitin binding"/>
    <property type="evidence" value="ECO:0007669"/>
    <property type="project" value="TreeGrafter"/>
</dbReference>
<dbReference type="PROSITE" id="PS50135">
    <property type="entry name" value="ZF_ZZ_2"/>
    <property type="match status" value="1"/>
</dbReference>
<dbReference type="Gene3D" id="3.30.60.90">
    <property type="match status" value="1"/>
</dbReference>
<feature type="region of interest" description="Disordered" evidence="5">
    <location>
        <begin position="559"/>
        <end position="664"/>
    </location>
</feature>
<accession>A0AAV4IBZ2</accession>
<keyword evidence="1" id="KW-0479">Metal-binding</keyword>
<dbReference type="GO" id="GO:0008270">
    <property type="term" value="F:zinc ion binding"/>
    <property type="evidence" value="ECO:0007669"/>
    <property type="project" value="UniProtKB-KW"/>
</dbReference>